<comment type="caution">
    <text evidence="2">The sequence shown here is derived from an EMBL/GenBank/DDBJ whole genome shotgun (WGS) entry which is preliminary data.</text>
</comment>
<dbReference type="EMBL" id="AVPJ01000009">
    <property type="protein sequence ID" value="KGN31949.1"/>
    <property type="molecule type" value="Genomic_DNA"/>
</dbReference>
<sequence>MSASSPTLARLTWDRALEDCGLDADPALRTTLHDYFANGIRRMAEHPETPDTVPDGLRLEQWTLE</sequence>
<dbReference type="Proteomes" id="UP000030002">
    <property type="component" value="Unassembled WGS sequence"/>
</dbReference>
<name>A0A0A0J5C5_9MICO</name>
<proteinExistence type="predicted"/>
<evidence type="ECO:0000313" key="2">
    <source>
        <dbReference type="EMBL" id="KGN31949.1"/>
    </source>
</evidence>
<evidence type="ECO:0000313" key="3">
    <source>
        <dbReference type="Proteomes" id="UP000030002"/>
    </source>
</evidence>
<dbReference type="STRING" id="1385520.N802_18810"/>
<protein>
    <submittedName>
        <fullName evidence="2">Uncharacterized protein</fullName>
    </submittedName>
</protein>
<reference evidence="2 3" key="1">
    <citation type="submission" date="2013-08" db="EMBL/GenBank/DDBJ databases">
        <title>The genome sequence of Knoellia sinensis.</title>
        <authorList>
            <person name="Zhu W."/>
            <person name="Wang G."/>
        </authorList>
    </citation>
    <scope>NUCLEOTIDE SEQUENCE [LARGE SCALE GENOMIC DNA]</scope>
    <source>
        <strain evidence="2 3">KCTC 19936</strain>
    </source>
</reference>
<evidence type="ECO:0000256" key="1">
    <source>
        <dbReference type="SAM" id="MobiDB-lite"/>
    </source>
</evidence>
<dbReference type="AlphaFoldDB" id="A0A0A0J5C5"/>
<feature type="region of interest" description="Disordered" evidence="1">
    <location>
        <begin position="46"/>
        <end position="65"/>
    </location>
</feature>
<keyword evidence="3" id="KW-1185">Reference proteome</keyword>
<organism evidence="2 3">
    <name type="scientific">Knoellia sinensis KCTC 19936</name>
    <dbReference type="NCBI Taxonomy" id="1385520"/>
    <lineage>
        <taxon>Bacteria</taxon>
        <taxon>Bacillati</taxon>
        <taxon>Actinomycetota</taxon>
        <taxon>Actinomycetes</taxon>
        <taxon>Micrococcales</taxon>
        <taxon>Intrasporangiaceae</taxon>
        <taxon>Knoellia</taxon>
    </lineage>
</organism>
<accession>A0A0A0J5C5</accession>
<gene>
    <name evidence="2" type="ORF">N802_18810</name>
</gene>